<dbReference type="InterPro" id="IPR036388">
    <property type="entry name" value="WH-like_DNA-bd_sf"/>
</dbReference>
<dbReference type="Gene3D" id="1.10.10.10">
    <property type="entry name" value="Winged helix-like DNA-binding domain superfamily/Winged helix DNA-binding domain"/>
    <property type="match status" value="1"/>
</dbReference>
<sequence length="74" mass="8486">MLEILRFFLLSTDPAFIVPEVADEFGVTDATARTRMNKMVEEGYLKKKKTGSRSVLYWPTDEGLRHYVSEASIE</sequence>
<dbReference type="EMBL" id="KX906370">
    <property type="protein sequence ID" value="ASK38234.1"/>
    <property type="molecule type" value="Genomic_DNA"/>
</dbReference>
<dbReference type="InterPro" id="IPR036390">
    <property type="entry name" value="WH_DNA-bd_sf"/>
</dbReference>
<dbReference type="RefSeq" id="WP_176580220.1">
    <property type="nucleotide sequence ID" value="NZ_KX906370.1"/>
</dbReference>
<organism evidence="1">
    <name type="scientific">Halorubrum lacusprofundi</name>
    <dbReference type="NCBI Taxonomy" id="2247"/>
    <lineage>
        <taxon>Archaea</taxon>
        <taxon>Methanobacteriati</taxon>
        <taxon>Methanobacteriota</taxon>
        <taxon>Stenosarchaea group</taxon>
        <taxon>Halobacteria</taxon>
        <taxon>Halobacteriales</taxon>
        <taxon>Haloferacaceae</taxon>
        <taxon>Halorubrum</taxon>
    </lineage>
</organism>
<name>A0A220SWX3_9EURY</name>
<protein>
    <recommendedName>
        <fullName evidence="2">HTH marR-type domain-containing protein</fullName>
    </recommendedName>
</protein>
<geneLocation type="plasmid" evidence="1">
    <name>pR1SE2</name>
</geneLocation>
<proteinExistence type="predicted"/>
<keyword evidence="1" id="KW-0614">Plasmid</keyword>
<dbReference type="AlphaFoldDB" id="A0A220SWX3"/>
<accession>A0A220SWX3</accession>
<reference evidence="1" key="1">
    <citation type="submission" date="2016-09" db="EMBL/GenBank/DDBJ databases">
        <title>A plasmid goes viral.</title>
        <authorList>
            <person name="Erdmann S."/>
            <person name="Tschitschko B."/>
            <person name="Cavicchioli R."/>
        </authorList>
    </citation>
    <scope>NUCLEOTIDE SEQUENCE</scope>
    <source>
        <strain evidence="1">HLS1</strain>
        <plasmid evidence="1">pR1SE2</plasmid>
    </source>
</reference>
<evidence type="ECO:0008006" key="2">
    <source>
        <dbReference type="Google" id="ProtNLM"/>
    </source>
</evidence>
<evidence type="ECO:0000313" key="1">
    <source>
        <dbReference type="EMBL" id="ASK38234.1"/>
    </source>
</evidence>
<dbReference type="SUPFAM" id="SSF46785">
    <property type="entry name" value="Winged helix' DNA-binding domain"/>
    <property type="match status" value="1"/>
</dbReference>